<sequence length="609" mass="66973">MVTTMTTTGTTTGTELLGLMVAMRDGVRLATDVYLPEGHVAGDRLPVLLERTPYDRQGTNHGDFTVADPEPRSKPEIARTFAAAGYAYVLQDCRGRYGSEGTFTKYLNEAEDGADTLAWLRDQPWCDGRIGTLGLSYGAHVQSALACLDPPGLGAMFLDSGGFSSAYHGGARQGGAFELKQLTWARKHALLAPETEADPKRKAALEAEDIHDWIGRRWSRGYSPLSAAPEYEDYILEQWDNDAFSPFWRRLGIYARGWYDRYADVPMVHMSSWYDPYSQTAIDNFTGLAPIKRGPVKLVLGPWTHGQRSACYAGDVDFGTAAPLDGNLAPDYVTLRRDWFDRHMRGLDATEHLASPVHIFVMGGGSGRRTADGRLDHGGYWRAESAWPLADTVPTSLYLTADRRLSVMPPEDRRPPLSYDADPANPVPTLGGAITSGAPVMFAGAYDQGASAGRADVLLFETEPLAEDVEVTGSVVAHLHVRSSAVDTDFTIKLIDVYPPSADYPRGFAMNLAHGILRTRFRNSFENPEPMEPGAIHAIAVPSFPTSNLFRRGHRIRIEIASSNFPHFDVNPNVDWRVPGAAPQVARNSVHVDRDHPSRIELPVIPRRG</sequence>
<dbReference type="PANTHER" id="PTHR43056:SF10">
    <property type="entry name" value="COCE_NOND FAMILY, PUTATIVE (AFU_ORTHOLOGUE AFUA_7G00600)-RELATED"/>
    <property type="match status" value="1"/>
</dbReference>
<dbReference type="NCBIfam" id="TIGR00976">
    <property type="entry name" value="CocE_NonD"/>
    <property type="match status" value="1"/>
</dbReference>
<dbReference type="Pfam" id="PF08530">
    <property type="entry name" value="PepX_C"/>
    <property type="match status" value="1"/>
</dbReference>
<evidence type="ECO:0000259" key="2">
    <source>
        <dbReference type="SMART" id="SM00939"/>
    </source>
</evidence>
<organism evidence="3">
    <name type="scientific">hydrothermal vent metagenome</name>
    <dbReference type="NCBI Taxonomy" id="652676"/>
    <lineage>
        <taxon>unclassified sequences</taxon>
        <taxon>metagenomes</taxon>
        <taxon>ecological metagenomes</taxon>
    </lineage>
</organism>
<dbReference type="InterPro" id="IPR008979">
    <property type="entry name" value="Galactose-bd-like_sf"/>
</dbReference>
<evidence type="ECO:0000313" key="3">
    <source>
        <dbReference type="EMBL" id="CUS46458.1"/>
    </source>
</evidence>
<dbReference type="SUPFAM" id="SSF49785">
    <property type="entry name" value="Galactose-binding domain-like"/>
    <property type="match status" value="1"/>
</dbReference>
<dbReference type="SUPFAM" id="SSF53474">
    <property type="entry name" value="alpha/beta-Hydrolases"/>
    <property type="match status" value="1"/>
</dbReference>
<dbReference type="Gene3D" id="3.40.50.1820">
    <property type="entry name" value="alpha/beta hydrolase"/>
    <property type="match status" value="1"/>
</dbReference>
<protein>
    <recommendedName>
        <fullName evidence="2">Xaa-Pro dipeptidyl-peptidase C-terminal domain-containing protein</fullName>
    </recommendedName>
</protein>
<dbReference type="EMBL" id="CZQE01000365">
    <property type="protein sequence ID" value="CUS46458.1"/>
    <property type="molecule type" value="Genomic_DNA"/>
</dbReference>
<evidence type="ECO:0000256" key="1">
    <source>
        <dbReference type="ARBA" id="ARBA00022801"/>
    </source>
</evidence>
<gene>
    <name evidence="3" type="ORF">MGWOODY_Smn1660</name>
</gene>
<keyword evidence="1" id="KW-0378">Hydrolase</keyword>
<dbReference type="InterPro" id="IPR050585">
    <property type="entry name" value="Xaa-Pro_dipeptidyl-ppase/CocE"/>
</dbReference>
<dbReference type="InterPro" id="IPR000383">
    <property type="entry name" value="Xaa-Pro-like_dom"/>
</dbReference>
<name>A0A160TP12_9ZZZZ</name>
<dbReference type="GO" id="GO:0008239">
    <property type="term" value="F:dipeptidyl-peptidase activity"/>
    <property type="evidence" value="ECO:0007669"/>
    <property type="project" value="InterPro"/>
</dbReference>
<dbReference type="InterPro" id="IPR013736">
    <property type="entry name" value="Xaa-Pro_dipept_C"/>
</dbReference>
<dbReference type="Gene3D" id="2.60.120.260">
    <property type="entry name" value="Galactose-binding domain-like"/>
    <property type="match status" value="1"/>
</dbReference>
<dbReference type="InterPro" id="IPR005674">
    <property type="entry name" value="CocE/Ser_esterase"/>
</dbReference>
<dbReference type="PANTHER" id="PTHR43056">
    <property type="entry name" value="PEPTIDASE S9 PROLYL OLIGOPEPTIDASE"/>
    <property type="match status" value="1"/>
</dbReference>
<feature type="domain" description="Xaa-Pro dipeptidyl-peptidase C-terminal" evidence="2">
    <location>
        <begin position="337"/>
        <end position="601"/>
    </location>
</feature>
<dbReference type="AlphaFoldDB" id="A0A160TP12"/>
<proteinExistence type="predicted"/>
<dbReference type="SMART" id="SM00939">
    <property type="entry name" value="PepX_C"/>
    <property type="match status" value="1"/>
</dbReference>
<accession>A0A160TP12</accession>
<reference evidence="3" key="1">
    <citation type="submission" date="2015-10" db="EMBL/GenBank/DDBJ databases">
        <authorList>
            <person name="Gilbert D.G."/>
        </authorList>
    </citation>
    <scope>NUCLEOTIDE SEQUENCE</scope>
</reference>
<dbReference type="InterPro" id="IPR029058">
    <property type="entry name" value="AB_hydrolase_fold"/>
</dbReference>
<dbReference type="Gene3D" id="1.10.3020.10">
    <property type="entry name" value="alpha-amino acid ester hydrolase ( Helical cap domain)"/>
    <property type="match status" value="1"/>
</dbReference>
<dbReference type="Pfam" id="PF02129">
    <property type="entry name" value="Peptidase_S15"/>
    <property type="match status" value="1"/>
</dbReference>